<dbReference type="Proteomes" id="UP000886501">
    <property type="component" value="Unassembled WGS sequence"/>
</dbReference>
<reference evidence="1" key="2">
    <citation type="journal article" date="2020" name="Nat. Commun.">
        <title>Large-scale genome sequencing of mycorrhizal fungi provides insights into the early evolution of symbiotic traits.</title>
        <authorList>
            <person name="Miyauchi S."/>
            <person name="Kiss E."/>
            <person name="Kuo A."/>
            <person name="Drula E."/>
            <person name="Kohler A."/>
            <person name="Sanchez-Garcia M."/>
            <person name="Morin E."/>
            <person name="Andreopoulos B."/>
            <person name="Barry K.W."/>
            <person name="Bonito G."/>
            <person name="Buee M."/>
            <person name="Carver A."/>
            <person name="Chen C."/>
            <person name="Cichocki N."/>
            <person name="Clum A."/>
            <person name="Culley D."/>
            <person name="Crous P.W."/>
            <person name="Fauchery L."/>
            <person name="Girlanda M."/>
            <person name="Hayes R.D."/>
            <person name="Keri Z."/>
            <person name="LaButti K."/>
            <person name="Lipzen A."/>
            <person name="Lombard V."/>
            <person name="Magnuson J."/>
            <person name="Maillard F."/>
            <person name="Murat C."/>
            <person name="Nolan M."/>
            <person name="Ohm R.A."/>
            <person name="Pangilinan J."/>
            <person name="Pereira M.F."/>
            <person name="Perotto S."/>
            <person name="Peter M."/>
            <person name="Pfister S."/>
            <person name="Riley R."/>
            <person name="Sitrit Y."/>
            <person name="Stielow J.B."/>
            <person name="Szollosi G."/>
            <person name="Zifcakova L."/>
            <person name="Stursova M."/>
            <person name="Spatafora J.W."/>
            <person name="Tedersoo L."/>
            <person name="Vaario L.M."/>
            <person name="Yamada A."/>
            <person name="Yan M."/>
            <person name="Wang P."/>
            <person name="Xu J."/>
            <person name="Bruns T."/>
            <person name="Baldrian P."/>
            <person name="Vilgalys R."/>
            <person name="Dunand C."/>
            <person name="Henrissat B."/>
            <person name="Grigoriev I.V."/>
            <person name="Hibbett D."/>
            <person name="Nagy L.G."/>
            <person name="Martin F.M."/>
        </authorList>
    </citation>
    <scope>NUCLEOTIDE SEQUENCE</scope>
    <source>
        <strain evidence="1">P2</strain>
    </source>
</reference>
<proteinExistence type="predicted"/>
<evidence type="ECO:0000313" key="2">
    <source>
        <dbReference type="Proteomes" id="UP000886501"/>
    </source>
</evidence>
<comment type="caution">
    <text evidence="1">The sequence shown here is derived from an EMBL/GenBank/DDBJ whole genome shotgun (WGS) entry which is preliminary data.</text>
</comment>
<dbReference type="EMBL" id="MU118019">
    <property type="protein sequence ID" value="KAF9648141.1"/>
    <property type="molecule type" value="Genomic_DNA"/>
</dbReference>
<organism evidence="1 2">
    <name type="scientific">Thelephora ganbajun</name>
    <name type="common">Ganba fungus</name>
    <dbReference type="NCBI Taxonomy" id="370292"/>
    <lineage>
        <taxon>Eukaryota</taxon>
        <taxon>Fungi</taxon>
        <taxon>Dikarya</taxon>
        <taxon>Basidiomycota</taxon>
        <taxon>Agaricomycotina</taxon>
        <taxon>Agaricomycetes</taxon>
        <taxon>Thelephorales</taxon>
        <taxon>Thelephoraceae</taxon>
        <taxon>Thelephora</taxon>
    </lineage>
</organism>
<evidence type="ECO:0000313" key="1">
    <source>
        <dbReference type="EMBL" id="KAF9648141.1"/>
    </source>
</evidence>
<gene>
    <name evidence="1" type="ORF">BDM02DRAFT_3187405</name>
</gene>
<reference evidence="1" key="1">
    <citation type="submission" date="2019-10" db="EMBL/GenBank/DDBJ databases">
        <authorList>
            <consortium name="DOE Joint Genome Institute"/>
            <person name="Kuo A."/>
            <person name="Miyauchi S."/>
            <person name="Kiss E."/>
            <person name="Drula E."/>
            <person name="Kohler A."/>
            <person name="Sanchez-Garcia M."/>
            <person name="Andreopoulos B."/>
            <person name="Barry K.W."/>
            <person name="Bonito G."/>
            <person name="Buee M."/>
            <person name="Carver A."/>
            <person name="Chen C."/>
            <person name="Cichocki N."/>
            <person name="Clum A."/>
            <person name="Culley D."/>
            <person name="Crous P.W."/>
            <person name="Fauchery L."/>
            <person name="Girlanda M."/>
            <person name="Hayes R."/>
            <person name="Keri Z."/>
            <person name="Labutti K."/>
            <person name="Lipzen A."/>
            <person name="Lombard V."/>
            <person name="Magnuson J."/>
            <person name="Maillard F."/>
            <person name="Morin E."/>
            <person name="Murat C."/>
            <person name="Nolan M."/>
            <person name="Ohm R."/>
            <person name="Pangilinan J."/>
            <person name="Pereira M."/>
            <person name="Perotto S."/>
            <person name="Peter M."/>
            <person name="Riley R."/>
            <person name="Sitrit Y."/>
            <person name="Stielow B."/>
            <person name="Szollosi G."/>
            <person name="Zifcakova L."/>
            <person name="Stursova M."/>
            <person name="Spatafora J.W."/>
            <person name="Tedersoo L."/>
            <person name="Vaario L.-M."/>
            <person name="Yamada A."/>
            <person name="Yan M."/>
            <person name="Wang P."/>
            <person name="Xu J."/>
            <person name="Bruns T."/>
            <person name="Baldrian P."/>
            <person name="Vilgalys R."/>
            <person name="Henrissat B."/>
            <person name="Grigoriev I.V."/>
            <person name="Hibbett D."/>
            <person name="Nagy L.G."/>
            <person name="Martin F.M."/>
        </authorList>
    </citation>
    <scope>NUCLEOTIDE SEQUENCE</scope>
    <source>
        <strain evidence="1">P2</strain>
    </source>
</reference>
<protein>
    <submittedName>
        <fullName evidence="1">Uncharacterized protein</fullName>
    </submittedName>
</protein>
<accession>A0ACB6ZET3</accession>
<sequence length="409" mass="44988">MSKFRKEANRLRVVLSANDEAVSTIEGAYKGIDYSREIKRSQFEATANDLKVRFVIPLHTCLVKAGLTFDDVTSVILTGGASRTPMIQRAVKATVGESKVAFDVNPDEAAVFGAGLYGASLSPQFKTKSIEVSDICMYDIQASYATDPEEGGPSKIITTIFPPGSKVGSTKTLTFKRRDDFSIELSYRTIPFIGHSRGIVEAKVGGVAEAIANLTERGVLEPVIKTTITLSESGFVSVSDATAVGEVEQDSMKGLFSGADSESTVLTDESTTSEDMPRSLGLELTIPLTIDFEFGSTPPMTGKEKRAARHRLREINNIEGSKRHKEEARNNLESYWYKLGGESQTPFRRYSQSGARSAVQKKVEETLTWMDDEADDTDTTQFLENLSGLKSLERPIAHRCEEIEEFHHQ</sequence>
<keyword evidence="2" id="KW-1185">Reference proteome</keyword>
<name>A0ACB6ZET3_THEGA</name>